<feature type="compositionally biased region" description="Basic and acidic residues" evidence="6">
    <location>
        <begin position="95"/>
        <end position="120"/>
    </location>
</feature>
<dbReference type="Pfam" id="PF14464">
    <property type="entry name" value="Prok-JAB"/>
    <property type="match status" value="1"/>
</dbReference>
<name>A0AAE3JBF9_9FIRM</name>
<proteinExistence type="predicted"/>
<evidence type="ECO:0000256" key="2">
    <source>
        <dbReference type="ARBA" id="ARBA00022723"/>
    </source>
</evidence>
<keyword evidence="3" id="KW-0378">Hydrolase</keyword>
<evidence type="ECO:0000256" key="6">
    <source>
        <dbReference type="SAM" id="MobiDB-lite"/>
    </source>
</evidence>
<evidence type="ECO:0000313" key="9">
    <source>
        <dbReference type="Proteomes" id="UP001198242"/>
    </source>
</evidence>
<keyword evidence="9" id="KW-1185">Reference proteome</keyword>
<protein>
    <submittedName>
        <fullName evidence="8">Mov34/MPN/PAD-1 family protein</fullName>
    </submittedName>
</protein>
<feature type="compositionally biased region" description="Basic and acidic residues" evidence="6">
    <location>
        <begin position="128"/>
        <end position="137"/>
    </location>
</feature>
<feature type="compositionally biased region" description="Low complexity" evidence="6">
    <location>
        <begin position="73"/>
        <end position="85"/>
    </location>
</feature>
<accession>A0AAE3JBF9</accession>
<dbReference type="InterPro" id="IPR028090">
    <property type="entry name" value="JAB_dom_prok"/>
</dbReference>
<feature type="region of interest" description="Disordered" evidence="6">
    <location>
        <begin position="29"/>
        <end position="146"/>
    </location>
</feature>
<dbReference type="GO" id="GO:0008237">
    <property type="term" value="F:metallopeptidase activity"/>
    <property type="evidence" value="ECO:0007669"/>
    <property type="project" value="UniProtKB-KW"/>
</dbReference>
<reference evidence="8 9" key="1">
    <citation type="submission" date="2021-10" db="EMBL/GenBank/DDBJ databases">
        <title>Anaerobic single-cell dispensing facilitates the cultivation of human gut bacteria.</title>
        <authorList>
            <person name="Afrizal A."/>
        </authorList>
    </citation>
    <scope>NUCLEOTIDE SEQUENCE [LARGE SCALE GENOMIC DNA]</scope>
    <source>
        <strain evidence="8 9">CLA-AA-H232</strain>
    </source>
</reference>
<evidence type="ECO:0000313" key="8">
    <source>
        <dbReference type="EMBL" id="MCC2211705.1"/>
    </source>
</evidence>
<keyword evidence="1" id="KW-0645">Protease</keyword>
<feature type="domain" description="JAB" evidence="7">
    <location>
        <begin position="385"/>
        <end position="431"/>
    </location>
</feature>
<dbReference type="GO" id="GO:0006508">
    <property type="term" value="P:proteolysis"/>
    <property type="evidence" value="ECO:0007669"/>
    <property type="project" value="UniProtKB-KW"/>
</dbReference>
<evidence type="ECO:0000256" key="4">
    <source>
        <dbReference type="ARBA" id="ARBA00022833"/>
    </source>
</evidence>
<keyword evidence="5" id="KW-0482">Metalloprotease</keyword>
<evidence type="ECO:0000256" key="5">
    <source>
        <dbReference type="ARBA" id="ARBA00023049"/>
    </source>
</evidence>
<keyword evidence="2" id="KW-0479">Metal-binding</keyword>
<sequence length="487" mass="54365">MSEEKKNMEDLLQSELDLGDTEAVGAADDPFANIGANDDPFAGVNGTEDTFVDIENDNNNPFNDVAAEKTTEAGEMTAEGTGTEAVSETGVSEDAPAKSEMIKKPEKTGVEETEHKEKAVDNNANVQDEQKISDKSGEQSSSNPFEAEIDRVETKAAEETKTGLLNKPPVFKYAGATEDITDLSQTFEAIRKAKAEDFPELEDGKRVSWKMDYCGVVKNVAQPTKTTIAEQKKLIEESKDFLTAIKRKKGDFSCKVIPTVTAQKKGQMPVYKGIFSNEEKALNSGKAIAYVPSDDGNVYEIRKNEIGIFRAKANKIRGLTKVRAGFTPALPLIPFDMLSEIIDFFRYFADRKNICEALVNVYWDAENKRYIVKVPEQKVGAAAVDTVLPDVEDDLIHVMDIHSHNYMKAYFSETDDRDEKATRIYTVIGRLDKMLPDIKMRISVGGKFEEINPMDMFEYPFDDFPSEWLDNVTEYKDGGVFDESKQI</sequence>
<comment type="caution">
    <text evidence="8">The sequence shown here is derived from an EMBL/GenBank/DDBJ whole genome shotgun (WGS) entry which is preliminary data.</text>
</comment>
<evidence type="ECO:0000259" key="7">
    <source>
        <dbReference type="Pfam" id="PF14464"/>
    </source>
</evidence>
<evidence type="ECO:0000256" key="3">
    <source>
        <dbReference type="ARBA" id="ARBA00022801"/>
    </source>
</evidence>
<organism evidence="8 9">
    <name type="scientific">Hominilimicola fabiformis</name>
    <dbReference type="NCBI Taxonomy" id="2885356"/>
    <lineage>
        <taxon>Bacteria</taxon>
        <taxon>Bacillati</taxon>
        <taxon>Bacillota</taxon>
        <taxon>Clostridia</taxon>
        <taxon>Eubacteriales</taxon>
        <taxon>Oscillospiraceae</taxon>
        <taxon>Hominilimicola</taxon>
    </lineage>
</organism>
<gene>
    <name evidence="8" type="ORF">LKE05_13030</name>
</gene>
<dbReference type="EMBL" id="JAJEQM010000023">
    <property type="protein sequence ID" value="MCC2211705.1"/>
    <property type="molecule type" value="Genomic_DNA"/>
</dbReference>
<dbReference type="RefSeq" id="WP_308457128.1">
    <property type="nucleotide sequence ID" value="NZ_JAJEQM010000023.1"/>
</dbReference>
<dbReference type="AlphaFoldDB" id="A0AAE3JBF9"/>
<dbReference type="GO" id="GO:0046872">
    <property type="term" value="F:metal ion binding"/>
    <property type="evidence" value="ECO:0007669"/>
    <property type="project" value="UniProtKB-KW"/>
</dbReference>
<dbReference type="Proteomes" id="UP001198242">
    <property type="component" value="Unassembled WGS sequence"/>
</dbReference>
<keyword evidence="4" id="KW-0862">Zinc</keyword>
<evidence type="ECO:0000256" key="1">
    <source>
        <dbReference type="ARBA" id="ARBA00022670"/>
    </source>
</evidence>